<reference evidence="1 2" key="1">
    <citation type="submission" date="2018-11" db="EMBL/GenBank/DDBJ databases">
        <title>Flavobacterium sp. nov., YIM 102796 draft genome.</title>
        <authorList>
            <person name="Li G."/>
            <person name="Jiang Y."/>
        </authorList>
    </citation>
    <scope>NUCLEOTIDE SEQUENCE [LARGE SCALE GENOMIC DNA]</scope>
    <source>
        <strain evidence="1 2">YIM 102796</strain>
    </source>
</reference>
<dbReference type="OrthoDB" id="5694214at2"/>
<dbReference type="RefSeq" id="WP_124900493.1">
    <property type="nucleotide sequence ID" value="NZ_RQTJ01000049.1"/>
</dbReference>
<dbReference type="AlphaFoldDB" id="A0A3P1ALM5"/>
<gene>
    <name evidence="1" type="ORF">EG242_14040</name>
</gene>
<proteinExistence type="predicted"/>
<evidence type="ECO:0000313" key="2">
    <source>
        <dbReference type="Proteomes" id="UP000268372"/>
    </source>
</evidence>
<comment type="caution">
    <text evidence="1">The sequence shown here is derived from an EMBL/GenBank/DDBJ whole genome shotgun (WGS) entry which is preliminary data.</text>
</comment>
<accession>A0A3P1ALM5</accession>
<keyword evidence="2" id="KW-1185">Reference proteome</keyword>
<organism evidence="1 2">
    <name type="scientific">Paenimyroides viscosum</name>
    <dbReference type="NCBI Taxonomy" id="2488729"/>
    <lineage>
        <taxon>Bacteria</taxon>
        <taxon>Pseudomonadati</taxon>
        <taxon>Bacteroidota</taxon>
        <taxon>Flavobacteriia</taxon>
        <taxon>Flavobacteriales</taxon>
        <taxon>Flavobacteriaceae</taxon>
        <taxon>Paenimyroides</taxon>
    </lineage>
</organism>
<dbReference type="EMBL" id="RQTJ01000049">
    <property type="protein sequence ID" value="RRA89856.1"/>
    <property type="molecule type" value="Genomic_DNA"/>
</dbReference>
<evidence type="ECO:0008006" key="3">
    <source>
        <dbReference type="Google" id="ProtNLM"/>
    </source>
</evidence>
<evidence type="ECO:0000313" key="1">
    <source>
        <dbReference type="EMBL" id="RRA89856.1"/>
    </source>
</evidence>
<sequence length="440" mass="50631">MSYSVNSQNTSPSVNELNSLVKEYNSLFFHTKSFADDVLVQPVSKNNGLLADIVSDTAITANNNFIVDRNTRITYSQTDFGLKWVSDATYNFSPGISETEDVFFRSRVSTGLDWVILGEGSMQRKKEAKRIFNQQFRRDSLQLNLQNNSFSLHNRQLLLQHIFDLHRLEILKKYQEIVQMQAAYQDKMHQAKLGSSADKISADNQSQAVSGMIDVYKNYLSQNIPDHLVKQYWNIPYVDAVLPDLSSINADNLLKEEEVLVQMQKDLISSKQKPGDKPSLRAKFRYNYYDNAEQTGRSFASVGASLSVPIRFGKDNQSLAYEMASYDNNLYAEKLKLKDRLIAQHKDFYLLKNKLFQLQNEISYVEALLKNETEVYQQQNKNFSPAKYIEYAGMLVQKKLAVLDVKEQLCEKYVVFHTLNGINNNEKINPSKENTDYSER</sequence>
<dbReference type="Proteomes" id="UP000268372">
    <property type="component" value="Unassembled WGS sequence"/>
</dbReference>
<protein>
    <recommendedName>
        <fullName evidence="3">TolC family protein</fullName>
    </recommendedName>
</protein>
<name>A0A3P1ALM5_9FLAO</name>